<reference evidence="1" key="1">
    <citation type="submission" date="2020-03" db="EMBL/GenBank/DDBJ databases">
        <title>Draft sequencing of Paenibacilllus sp. S3N08.</title>
        <authorList>
            <person name="Kim D.-U."/>
        </authorList>
    </citation>
    <scope>NUCLEOTIDE SEQUENCE</scope>
    <source>
        <strain evidence="1">S3N08</strain>
    </source>
</reference>
<dbReference type="Proteomes" id="UP001165962">
    <property type="component" value="Unassembled WGS sequence"/>
</dbReference>
<dbReference type="InterPro" id="IPR025177">
    <property type="entry name" value="MciZ"/>
</dbReference>
<comment type="caution">
    <text evidence="1">The sequence shown here is derived from an EMBL/GenBank/DDBJ whole genome shotgun (WGS) entry which is preliminary data.</text>
</comment>
<sequence>MKTYISEKQLSMVGRVWEIRRYLKLAQRKLTKDTSLLTYLAEQTDYAHTKPSSLVLDEENTLTPAALIPFHDRALRQHHFMPHQQAQPTFQLPM</sequence>
<accession>A0ABX0IYN0</accession>
<proteinExistence type="predicted"/>
<dbReference type="EMBL" id="JAAOIW010000001">
    <property type="protein sequence ID" value="NHN28808.1"/>
    <property type="molecule type" value="Genomic_DNA"/>
</dbReference>
<protein>
    <submittedName>
        <fullName evidence="1">Z-ring formation inhibitor MciZ</fullName>
    </submittedName>
</protein>
<evidence type="ECO:0000313" key="2">
    <source>
        <dbReference type="Proteomes" id="UP001165962"/>
    </source>
</evidence>
<keyword evidence="2" id="KW-1185">Reference proteome</keyword>
<dbReference type="RefSeq" id="WP_166145934.1">
    <property type="nucleotide sequence ID" value="NZ_JAAOIW010000001.1"/>
</dbReference>
<gene>
    <name evidence="1" type="primary">mciZ</name>
    <name evidence="1" type="ORF">G9U52_03050</name>
</gene>
<dbReference type="Pfam" id="PF13072">
    <property type="entry name" value="MciZ"/>
    <property type="match status" value="1"/>
</dbReference>
<organism evidence="1 2">
    <name type="scientific">Paenibacillus agricola</name>
    <dbReference type="NCBI Taxonomy" id="2716264"/>
    <lineage>
        <taxon>Bacteria</taxon>
        <taxon>Bacillati</taxon>
        <taxon>Bacillota</taxon>
        <taxon>Bacilli</taxon>
        <taxon>Bacillales</taxon>
        <taxon>Paenibacillaceae</taxon>
        <taxon>Paenibacillus</taxon>
    </lineage>
</organism>
<evidence type="ECO:0000313" key="1">
    <source>
        <dbReference type="EMBL" id="NHN28808.1"/>
    </source>
</evidence>
<name>A0ABX0IYN0_9BACL</name>